<dbReference type="EMBL" id="CP064955">
    <property type="protein sequence ID" value="QPK83667.1"/>
    <property type="molecule type" value="Genomic_DNA"/>
</dbReference>
<dbReference type="PANTHER" id="PTHR37285">
    <property type="entry name" value="SPORE WALL MATURATION PROTEIN DIT1"/>
    <property type="match status" value="1"/>
</dbReference>
<accession>A0A7T0PG45</accession>
<protein>
    <submittedName>
        <fullName evidence="1">L-tyrosine/L-tryptophan isonitrile synthase family protein</fullName>
    </submittedName>
</protein>
<dbReference type="RefSeq" id="WP_165005094.1">
    <property type="nucleotide sequence ID" value="NZ_CP064955.1"/>
</dbReference>
<dbReference type="InterPro" id="IPR007817">
    <property type="entry name" value="Isocyanide_synthase_DIT1"/>
</dbReference>
<sequence>MTPIFPSKNHATTPFVGGYRMDKSNFSNVKLSEEFFHISFTPTNWLTDPWKCIEATERWTRPDSAVLETFDTEKFKENYSRKAAVLSDVRSSFSGNTVDDIIMIMEHERFLKGPKGNLLHDGVTNRAKIETAISNGVPIEIVIPSFAGRPHNPAAHKRVAPDLGEMYALLHLLDISDTVREVYPPGLLFTLILDGTIYRPFYGYAHNEAVPYEENLNRQISALEAENSLRTIDMWPIYQERKDEVAAIEAEVREHVSSQWNDHDLPSRQDLIAALRQGVETTPITVALIEMYKSGSYKNVDLDSFFIRAEKALLKRAEHAAFEYTVLLTIMRRLDLVMTAFPDAIRGTVHPKPDQYSPIMRDAKTVISPWHGTAIVRLDGSIVTEYEAIVFQEPERYKAWFVRGDEAPFYYEEIKLP</sequence>
<dbReference type="Proteomes" id="UP000594586">
    <property type="component" value="Chromosome"/>
</dbReference>
<dbReference type="AlphaFoldDB" id="A0A7T0PG45"/>
<dbReference type="PANTHER" id="PTHR37285:SF5">
    <property type="entry name" value="SPORE WALL MATURATION PROTEIN DIT1"/>
    <property type="match status" value="1"/>
</dbReference>
<proteinExistence type="predicted"/>
<keyword evidence="2" id="KW-1185">Reference proteome</keyword>
<evidence type="ECO:0000313" key="1">
    <source>
        <dbReference type="EMBL" id="QPK83667.1"/>
    </source>
</evidence>
<evidence type="ECO:0000313" key="2">
    <source>
        <dbReference type="Proteomes" id="UP000594586"/>
    </source>
</evidence>
<reference evidence="1 2" key="1">
    <citation type="submission" date="2020-11" db="EMBL/GenBank/DDBJ databases">
        <title>Corynebacterium sp. MC1420.</title>
        <authorList>
            <person name="Zhou J."/>
        </authorList>
    </citation>
    <scope>NUCLEOTIDE SEQUENCE [LARGE SCALE GENOMIC DNA]</scope>
    <source>
        <strain evidence="1 2">MC1420</strain>
    </source>
</reference>
<dbReference type="Pfam" id="PF05141">
    <property type="entry name" value="DIT1_PvcA"/>
    <property type="match status" value="1"/>
</dbReference>
<gene>
    <name evidence="1" type="ORF">G7Y29_02320</name>
</gene>
<name>A0A7T0PG45_9CORY</name>
<dbReference type="KEGG" id="cqn:G7Y29_02320"/>
<organism evidence="1 2">
    <name type="scientific">Corynebacterium qintianiae</name>
    <dbReference type="NCBI Taxonomy" id="2709392"/>
    <lineage>
        <taxon>Bacteria</taxon>
        <taxon>Bacillati</taxon>
        <taxon>Actinomycetota</taxon>
        <taxon>Actinomycetes</taxon>
        <taxon>Mycobacteriales</taxon>
        <taxon>Corynebacteriaceae</taxon>
        <taxon>Corynebacterium</taxon>
    </lineage>
</organism>